<evidence type="ECO:0008006" key="3">
    <source>
        <dbReference type="Google" id="ProtNLM"/>
    </source>
</evidence>
<dbReference type="Proteomes" id="UP000260814">
    <property type="component" value="Unassembled WGS sequence"/>
</dbReference>
<evidence type="ECO:0000313" key="1">
    <source>
        <dbReference type="EMBL" id="RGM88754.1"/>
    </source>
</evidence>
<reference evidence="1 2" key="1">
    <citation type="submission" date="2018-08" db="EMBL/GenBank/DDBJ databases">
        <title>A genome reference for cultivated species of the human gut microbiota.</title>
        <authorList>
            <person name="Zou Y."/>
            <person name="Xue W."/>
            <person name="Luo G."/>
        </authorList>
    </citation>
    <scope>NUCLEOTIDE SEQUENCE [LARGE SCALE GENOMIC DNA]</scope>
    <source>
        <strain evidence="1 2">OM06-2</strain>
    </source>
</reference>
<evidence type="ECO:0000313" key="2">
    <source>
        <dbReference type="Proteomes" id="UP000260814"/>
    </source>
</evidence>
<accession>A0A3E4Z627</accession>
<name>A0A3E4Z627_9BACT</name>
<organism evidence="1 2">
    <name type="scientific">Phocaeicola plebeius</name>
    <dbReference type="NCBI Taxonomy" id="310297"/>
    <lineage>
        <taxon>Bacteria</taxon>
        <taxon>Pseudomonadati</taxon>
        <taxon>Bacteroidota</taxon>
        <taxon>Bacteroidia</taxon>
        <taxon>Bacteroidales</taxon>
        <taxon>Bacteroidaceae</taxon>
        <taxon>Phocaeicola</taxon>
    </lineage>
</organism>
<sequence length="229" mass="27134">MILITKNKEPKEWTEYKNTPGVDYQAIPELVQSLLKEQGYICAYCMRRIPKQDKLYKKDRKNYVLTQEDHRVEHMKCRELHDDLKLEYRNMVICCPGHIGEDDHCDRLKGAKDISFTPLDQQFIDTIKYNSDGTIISTNELYNTEINDILNLNTKLLKVNRKAMLNQVISQINVACKKGKSWDKKTLKFYLKKYSEKHFEEDEEGVKEKYYSYCGIVTWFIQKKLRTLG</sequence>
<dbReference type="EMBL" id="QSTW01000017">
    <property type="protein sequence ID" value="RGM88754.1"/>
    <property type="molecule type" value="Genomic_DNA"/>
</dbReference>
<dbReference type="RefSeq" id="WP_117702421.1">
    <property type="nucleotide sequence ID" value="NZ_QSTW01000017.1"/>
</dbReference>
<proteinExistence type="predicted"/>
<dbReference type="AlphaFoldDB" id="A0A3E4Z627"/>
<gene>
    <name evidence="1" type="ORF">DXB87_12450</name>
</gene>
<comment type="caution">
    <text evidence="1">The sequence shown here is derived from an EMBL/GenBank/DDBJ whole genome shotgun (WGS) entry which is preliminary data.</text>
</comment>
<protein>
    <recommendedName>
        <fullName evidence="3">TIGR02646 family protein</fullName>
    </recommendedName>
</protein>